<dbReference type="InterPro" id="IPR013760">
    <property type="entry name" value="Topo_IIA-like_dom_sf"/>
</dbReference>
<dbReference type="GO" id="GO:0009330">
    <property type="term" value="C:DNA topoisomerase type II (double strand cut, ATP-hydrolyzing) complex"/>
    <property type="evidence" value="ECO:0007669"/>
    <property type="project" value="TreeGrafter"/>
</dbReference>
<dbReference type="Gene3D" id="3.30.1360.40">
    <property type="match status" value="1"/>
</dbReference>
<comment type="similarity">
    <text evidence="2 9">Belongs to the type II topoisomerase GyrA/ParC subunit family.</text>
</comment>
<dbReference type="EMBL" id="QGGO01000008">
    <property type="protein sequence ID" value="PWK27093.1"/>
    <property type="molecule type" value="Genomic_DNA"/>
</dbReference>
<keyword evidence="5 9" id="KW-0799">Topoisomerase</keyword>
<comment type="catalytic activity">
    <reaction evidence="1 9 10">
        <text>ATP-dependent breakage, passage and rejoining of double-stranded DNA.</text>
        <dbReference type="EC" id="5.6.2.2"/>
    </reaction>
</comment>
<evidence type="ECO:0000256" key="7">
    <source>
        <dbReference type="ARBA" id="ARBA00023235"/>
    </source>
</evidence>
<feature type="domain" description="Topo IIA-type catalytic" evidence="12">
    <location>
        <begin position="34"/>
        <end position="498"/>
    </location>
</feature>
<dbReference type="FunFam" id="2.120.10.90:FF:000005">
    <property type="entry name" value="DNA topoisomerase 4 subunit A"/>
    <property type="match status" value="1"/>
</dbReference>
<comment type="subcellular location">
    <subcellularLocation>
        <location evidence="9">Cytoplasm</location>
    </subcellularLocation>
</comment>
<dbReference type="OrthoDB" id="9806486at2"/>
<accession>A0A316E8K2</accession>
<dbReference type="InterPro" id="IPR002205">
    <property type="entry name" value="Topo_IIA_dom_A"/>
</dbReference>
<feature type="region of interest" description="Disordered" evidence="11">
    <location>
        <begin position="838"/>
        <end position="861"/>
    </location>
</feature>
<dbReference type="HAMAP" id="MF_01897">
    <property type="entry name" value="GyrA"/>
    <property type="match status" value="1"/>
</dbReference>
<dbReference type="CDD" id="cd00187">
    <property type="entry name" value="TOP4c"/>
    <property type="match status" value="1"/>
</dbReference>
<gene>
    <name evidence="9" type="primary">gyrA</name>
    <name evidence="13" type="ORF">LV89_01907</name>
</gene>
<evidence type="ECO:0000256" key="9">
    <source>
        <dbReference type="HAMAP-Rule" id="MF_01897"/>
    </source>
</evidence>
<evidence type="ECO:0000256" key="10">
    <source>
        <dbReference type="PROSITE-ProRule" id="PRU01384"/>
    </source>
</evidence>
<dbReference type="PANTHER" id="PTHR43493:SF5">
    <property type="entry name" value="DNA GYRASE SUBUNIT A, CHLOROPLASTIC_MITOCHONDRIAL"/>
    <property type="match status" value="1"/>
</dbReference>
<evidence type="ECO:0000256" key="1">
    <source>
        <dbReference type="ARBA" id="ARBA00000185"/>
    </source>
</evidence>
<keyword evidence="7 9" id="KW-0413">Isomerase</keyword>
<dbReference type="FunFam" id="1.10.268.10:FF:000001">
    <property type="entry name" value="DNA gyrase subunit A"/>
    <property type="match status" value="1"/>
</dbReference>
<organism evidence="13 14">
    <name type="scientific">Arcicella aurantiaca</name>
    <dbReference type="NCBI Taxonomy" id="591202"/>
    <lineage>
        <taxon>Bacteria</taxon>
        <taxon>Pseudomonadati</taxon>
        <taxon>Bacteroidota</taxon>
        <taxon>Cytophagia</taxon>
        <taxon>Cytophagales</taxon>
        <taxon>Flectobacillaceae</taxon>
        <taxon>Arcicella</taxon>
    </lineage>
</organism>
<dbReference type="GO" id="GO:0005737">
    <property type="term" value="C:cytoplasm"/>
    <property type="evidence" value="ECO:0007669"/>
    <property type="project" value="UniProtKB-SubCell"/>
</dbReference>
<evidence type="ECO:0000313" key="13">
    <source>
        <dbReference type="EMBL" id="PWK27093.1"/>
    </source>
</evidence>
<dbReference type="RefSeq" id="WP_109742661.1">
    <property type="nucleotide sequence ID" value="NZ_QGGO01000008.1"/>
</dbReference>
<comment type="function">
    <text evidence="9">A type II topoisomerase that negatively supercoils closed circular double-stranded (ds) DNA in an ATP-dependent manner to modulate DNA topology and maintain chromosomes in an underwound state. Negative supercoiling favors strand separation, and DNA replication, transcription, recombination and repair, all of which involve strand separation. Also able to catalyze the interconversion of other topological isomers of dsDNA rings, including catenanes and knotted rings. Type II topoisomerases break and join 2 DNA strands simultaneously in an ATP-dependent manner.</text>
</comment>
<proteinExistence type="inferred from homology"/>
<dbReference type="InterPro" id="IPR005743">
    <property type="entry name" value="GyrA"/>
</dbReference>
<evidence type="ECO:0000313" key="14">
    <source>
        <dbReference type="Proteomes" id="UP000245489"/>
    </source>
</evidence>
<dbReference type="GO" id="GO:0006265">
    <property type="term" value="P:DNA topological change"/>
    <property type="evidence" value="ECO:0007669"/>
    <property type="project" value="UniProtKB-UniRule"/>
</dbReference>
<dbReference type="EC" id="5.6.2.2" evidence="9"/>
<dbReference type="Gene3D" id="1.10.268.10">
    <property type="entry name" value="Topoisomerase, domain 3"/>
    <property type="match status" value="1"/>
</dbReference>
<evidence type="ECO:0000256" key="5">
    <source>
        <dbReference type="ARBA" id="ARBA00023029"/>
    </source>
</evidence>
<dbReference type="Gene3D" id="2.120.10.90">
    <property type="entry name" value="DNA gyrase/topoisomerase IV, subunit A, C-terminal"/>
    <property type="match status" value="1"/>
</dbReference>
<dbReference type="Pfam" id="PF03989">
    <property type="entry name" value="DNA_gyraseA_C"/>
    <property type="match status" value="6"/>
</dbReference>
<keyword evidence="9" id="KW-0963">Cytoplasm</keyword>
<dbReference type="NCBIfam" id="NF004044">
    <property type="entry name" value="PRK05561.1"/>
    <property type="match status" value="1"/>
</dbReference>
<evidence type="ECO:0000259" key="12">
    <source>
        <dbReference type="PROSITE" id="PS52040"/>
    </source>
</evidence>
<dbReference type="SMART" id="SM00434">
    <property type="entry name" value="TOP4c"/>
    <property type="match status" value="1"/>
</dbReference>
<evidence type="ECO:0000256" key="4">
    <source>
        <dbReference type="ARBA" id="ARBA00022840"/>
    </source>
</evidence>
<evidence type="ECO:0000256" key="3">
    <source>
        <dbReference type="ARBA" id="ARBA00022741"/>
    </source>
</evidence>
<comment type="miscellaneous">
    <text evidence="9">Few gyrases are as efficient as E.coli at forming negative supercoils. Not all organisms have 2 type II topoisomerases; in organisms with a single type II topoisomerase this enzyme also has to decatenate newly replicated chromosomes.</text>
</comment>
<dbReference type="GO" id="GO:0005694">
    <property type="term" value="C:chromosome"/>
    <property type="evidence" value="ECO:0007669"/>
    <property type="project" value="InterPro"/>
</dbReference>
<protein>
    <recommendedName>
        <fullName evidence="9">DNA gyrase subunit A</fullName>
        <ecNumber evidence="9">5.6.2.2</ecNumber>
    </recommendedName>
</protein>
<evidence type="ECO:0000256" key="11">
    <source>
        <dbReference type="SAM" id="MobiDB-lite"/>
    </source>
</evidence>
<dbReference type="FunFam" id="3.30.1360.40:FF:000002">
    <property type="entry name" value="DNA gyrase subunit A"/>
    <property type="match status" value="1"/>
</dbReference>
<dbReference type="GO" id="GO:0006261">
    <property type="term" value="P:DNA-templated DNA replication"/>
    <property type="evidence" value="ECO:0007669"/>
    <property type="project" value="UniProtKB-UniRule"/>
</dbReference>
<comment type="caution">
    <text evidence="13">The sequence shown here is derived from an EMBL/GenBank/DDBJ whole genome shotgun (WGS) entry which is preliminary data.</text>
</comment>
<dbReference type="SUPFAM" id="SSF56719">
    <property type="entry name" value="Type II DNA topoisomerase"/>
    <property type="match status" value="1"/>
</dbReference>
<keyword evidence="6 9" id="KW-0238">DNA-binding</keyword>
<dbReference type="InterPro" id="IPR013757">
    <property type="entry name" value="Topo_IIA_A_a_sf"/>
</dbReference>
<dbReference type="InterPro" id="IPR050220">
    <property type="entry name" value="Type_II_DNA_Topoisomerases"/>
</dbReference>
<evidence type="ECO:0000256" key="2">
    <source>
        <dbReference type="ARBA" id="ARBA00008263"/>
    </source>
</evidence>
<keyword evidence="3 9" id="KW-0547">Nucleotide-binding</keyword>
<dbReference type="Pfam" id="PF00521">
    <property type="entry name" value="DNA_topoisoIV"/>
    <property type="match status" value="1"/>
</dbReference>
<dbReference type="GO" id="GO:0005524">
    <property type="term" value="F:ATP binding"/>
    <property type="evidence" value="ECO:0007669"/>
    <property type="project" value="UniProtKB-UniRule"/>
</dbReference>
<dbReference type="Gene3D" id="3.90.199.10">
    <property type="entry name" value="Topoisomerase II, domain 5"/>
    <property type="match status" value="1"/>
</dbReference>
<comment type="subunit">
    <text evidence="8">Heterotetramer composed of ParC and ParE.</text>
</comment>
<dbReference type="NCBIfam" id="NF004043">
    <property type="entry name" value="PRK05560.1"/>
    <property type="match status" value="1"/>
</dbReference>
<dbReference type="InterPro" id="IPR013758">
    <property type="entry name" value="Topo_IIA_A/C_ab"/>
</dbReference>
<dbReference type="PROSITE" id="PS52040">
    <property type="entry name" value="TOPO_IIA"/>
    <property type="match status" value="1"/>
</dbReference>
<dbReference type="SUPFAM" id="SSF101904">
    <property type="entry name" value="GyrA/ParC C-terminal domain-like"/>
    <property type="match status" value="1"/>
</dbReference>
<dbReference type="GO" id="GO:0034335">
    <property type="term" value="F:DNA negative supercoiling activity"/>
    <property type="evidence" value="ECO:0007669"/>
    <property type="project" value="UniProtKB-ARBA"/>
</dbReference>
<keyword evidence="14" id="KW-1185">Reference proteome</keyword>
<dbReference type="FunFam" id="3.90.199.10:FF:000001">
    <property type="entry name" value="DNA gyrase subunit A"/>
    <property type="match status" value="1"/>
</dbReference>
<dbReference type="GO" id="GO:0003677">
    <property type="term" value="F:DNA binding"/>
    <property type="evidence" value="ECO:0007669"/>
    <property type="project" value="UniProtKB-UniRule"/>
</dbReference>
<name>A0A316E8K2_9BACT</name>
<dbReference type="AlphaFoldDB" id="A0A316E8K2"/>
<evidence type="ECO:0000256" key="6">
    <source>
        <dbReference type="ARBA" id="ARBA00023125"/>
    </source>
</evidence>
<dbReference type="NCBIfam" id="TIGR01063">
    <property type="entry name" value="gyrA"/>
    <property type="match status" value="1"/>
</dbReference>
<dbReference type="InterPro" id="IPR006691">
    <property type="entry name" value="GyrA/parC_rep"/>
</dbReference>
<dbReference type="InterPro" id="IPR035516">
    <property type="entry name" value="Gyrase/topoIV_suA_C"/>
</dbReference>
<reference evidence="13 14" key="1">
    <citation type="submission" date="2018-05" db="EMBL/GenBank/DDBJ databases">
        <title>Genomic Encyclopedia of Archaeal and Bacterial Type Strains, Phase II (KMG-II): from individual species to whole genera.</title>
        <authorList>
            <person name="Goeker M."/>
        </authorList>
    </citation>
    <scope>NUCLEOTIDE SEQUENCE [LARGE SCALE GENOMIC DNA]</scope>
    <source>
        <strain evidence="13 14">DSM 22214</strain>
    </source>
</reference>
<keyword evidence="4 9" id="KW-0067">ATP-binding</keyword>
<feature type="active site" description="O-(5'-phospho-DNA)-tyrosine intermediate" evidence="9 10">
    <location>
        <position position="122"/>
    </location>
</feature>
<feature type="short sequence motif" description="GyrA-box" evidence="9">
    <location>
        <begin position="525"/>
        <end position="531"/>
    </location>
</feature>
<comment type="subunit">
    <text evidence="9">Heterotetramer, composed of two GyrA and two GyrB chains. In the heterotetramer, GyrA contains the active site tyrosine that forms a transient covalent intermediate with DNA, while GyrB binds cofactors and catalyzes ATP hydrolysis.</text>
</comment>
<dbReference type="PANTHER" id="PTHR43493">
    <property type="entry name" value="DNA GYRASE/TOPOISOMERASE SUBUNIT A"/>
    <property type="match status" value="1"/>
</dbReference>
<dbReference type="Proteomes" id="UP000245489">
    <property type="component" value="Unassembled WGS sequence"/>
</dbReference>
<evidence type="ECO:0000256" key="8">
    <source>
        <dbReference type="ARBA" id="ARBA00063644"/>
    </source>
</evidence>
<sequence length="861" mass="96109">MSEQTSNIIPINIEDEMRGAYIDYSMSVIVSRALPDVRDGLKPVHRRVLFGMDELGVNYNKSYKKSARIVGEVLGKFHPHGDTSVYDTMVRMAQEWSLRYPLVDGQGNFGSVDGDSPAAMRYTEARLKRIAEELLGDLNKETVDFQPNFDDSLMEPTVLPSKIPNLLLNGTSGIAVGMATNMAPHNLTEVVSGIIAYIEDRDITIEGLMQYIKAPDFPTGGTIYGVSGIKNAFETGRGRIVVRGNATFETSKTGKDQIIVSEIPYMVNKASLIKQCADLVNDKKIEGISEIRDESDRQGMRIVFDLKRDAVPNVVLNNLYKQSALQNSFSVNNVCLVKGRPYTLNLKELIHYFVEHRNEVIVRRTNFDLREAQKRIHILEGFIIALDNLDAVIKLIRESKDPNTAQAGLMSNFGLSEIQSKAILEMRLQRLTGMERDKIMAEYAEIKRLIDDLEDILAKPERQLEIIKTELIEIRERYGDARRTQINMTDDEFSVEDMIADEEMLITVSNQGYIKRTPIGEYKAQGRGGVGSRAVATKDSDYTEHLFTATMHNWLLFFTESGKCFWLRVYAVPEGSKTAKGRPVQNLMNIESGDSIRAVINVKSLTDPDYINNNFIVMCTEDGTIKKTTLEAYSRPRQNGIIAITIRENDRLLDVSLTNGNNHIIIATNTGRSVRFEESRVRPMGRSAAGVKGIWIDEDNLTEKAIGMVCIEDPETQQLLVVSEKGFGKRSDVEDYRLTNRGGKGVKALNITEKTGNLVAIKEVTDNNDLMIITKSGILIRIAVADLRVMGRNTQGVKLIRLKNESDEISSVTKIVKDPEEEVVVDADAVVVEATAEVSSDIQSSVEEEGSVPLADESGEE</sequence>